<dbReference type="PIRSF" id="PIRSF000521">
    <property type="entry name" value="Transaminase_4ab_Lys_Orn"/>
    <property type="match status" value="1"/>
</dbReference>
<sequence length="376" mass="42702">MNYLKMYDSFDIEIQNTDRMYIYDIKGNKYIDTFSGIGVNAFGHSYKPLIETMENKMKKFIHISNLILDKEILQVSEKISKRVDKKSKIYFSNSGAEAIEASLKAIKKISTKQKNKIIYFTNSFHGRTLGALSINGFENLKKPFYPLYENTVELPFNDSKKLKQYFDKNAEQIIALYIETIQGSGGVNPINQEFANTINDLKEKYNFVLIADEIQSGLGRTGKFYSYENFNIKPDIITSAKALGGGLPLGATIFTEKYADILQKGDHGTTFAPNPVAISAANYLMENINELMQNVNELSPYFMNKLSKLSKVKQIRGKGFMIGVEIIKEDPELKQKAYENGILLNIIKNKTIRLLPPLNTTKDEIDEIIKKLESVI</sequence>
<evidence type="ECO:0000256" key="5">
    <source>
        <dbReference type="RuleBase" id="RU003560"/>
    </source>
</evidence>
<dbReference type="InterPro" id="IPR015422">
    <property type="entry name" value="PyrdxlP-dep_Trfase_small"/>
</dbReference>
<dbReference type="FunFam" id="3.40.640.10:FF:000004">
    <property type="entry name" value="Acetylornithine aminotransferase"/>
    <property type="match status" value="1"/>
</dbReference>
<accession>A0AA45HIU8</accession>
<evidence type="ECO:0000256" key="2">
    <source>
        <dbReference type="ARBA" id="ARBA00022576"/>
    </source>
</evidence>
<comment type="cofactor">
    <cofactor evidence="1">
        <name>pyridoxal 5'-phosphate</name>
        <dbReference type="ChEBI" id="CHEBI:597326"/>
    </cofactor>
</comment>
<dbReference type="Gene3D" id="3.40.640.10">
    <property type="entry name" value="Type I PLP-dependent aspartate aminotransferase-like (Major domain)"/>
    <property type="match status" value="1"/>
</dbReference>
<dbReference type="InterPro" id="IPR015424">
    <property type="entry name" value="PyrdxlP-dep_Trfase"/>
</dbReference>
<name>A0AA45HIU8_9BACT</name>
<organism evidence="6 7">
    <name type="scientific">Oceanotoga teriensis</name>
    <dbReference type="NCBI Taxonomy" id="515440"/>
    <lineage>
        <taxon>Bacteria</taxon>
        <taxon>Thermotogati</taxon>
        <taxon>Thermotogota</taxon>
        <taxon>Thermotogae</taxon>
        <taxon>Petrotogales</taxon>
        <taxon>Petrotogaceae</taxon>
        <taxon>Oceanotoga</taxon>
    </lineage>
</organism>
<evidence type="ECO:0000313" key="7">
    <source>
        <dbReference type="Proteomes" id="UP000245921"/>
    </source>
</evidence>
<evidence type="ECO:0000313" key="6">
    <source>
        <dbReference type="EMBL" id="PWJ95269.1"/>
    </source>
</evidence>
<evidence type="ECO:0000256" key="1">
    <source>
        <dbReference type="ARBA" id="ARBA00001933"/>
    </source>
</evidence>
<dbReference type="Pfam" id="PF00202">
    <property type="entry name" value="Aminotran_3"/>
    <property type="match status" value="1"/>
</dbReference>
<dbReference type="PANTHER" id="PTHR11986:SF79">
    <property type="entry name" value="ACETYLORNITHINE AMINOTRANSFERASE, MITOCHONDRIAL"/>
    <property type="match status" value="1"/>
</dbReference>
<dbReference type="Gene3D" id="3.90.1150.10">
    <property type="entry name" value="Aspartate Aminotransferase, domain 1"/>
    <property type="match status" value="1"/>
</dbReference>
<comment type="similarity">
    <text evidence="5">Belongs to the class-III pyridoxal-phosphate-dependent aminotransferase family.</text>
</comment>
<dbReference type="RefSeq" id="WP_109604517.1">
    <property type="nucleotide sequence ID" value="NZ_QGGI01000006.1"/>
</dbReference>
<dbReference type="InterPro" id="IPR015421">
    <property type="entry name" value="PyrdxlP-dep_Trfase_major"/>
</dbReference>
<dbReference type="AlphaFoldDB" id="A0AA45HIU8"/>
<dbReference type="PANTHER" id="PTHR11986">
    <property type="entry name" value="AMINOTRANSFERASE CLASS III"/>
    <property type="match status" value="1"/>
</dbReference>
<proteinExistence type="inferred from homology"/>
<keyword evidence="2 6" id="KW-0032">Aminotransferase</keyword>
<dbReference type="CDD" id="cd00610">
    <property type="entry name" value="OAT_like"/>
    <property type="match status" value="1"/>
</dbReference>
<dbReference type="InterPro" id="IPR005814">
    <property type="entry name" value="Aminotrans_3"/>
</dbReference>
<protein>
    <submittedName>
        <fullName evidence="6">Acetyldiaminopimelate aminotransferase</fullName>
    </submittedName>
</protein>
<dbReference type="EMBL" id="QGGI01000006">
    <property type="protein sequence ID" value="PWJ95269.1"/>
    <property type="molecule type" value="Genomic_DNA"/>
</dbReference>
<gene>
    <name evidence="6" type="ORF">C7380_10677</name>
</gene>
<comment type="caution">
    <text evidence="6">The sequence shown here is derived from an EMBL/GenBank/DDBJ whole genome shotgun (WGS) entry which is preliminary data.</text>
</comment>
<reference evidence="6 7" key="1">
    <citation type="submission" date="2018-05" db="EMBL/GenBank/DDBJ databases">
        <title>Genomic Encyclopedia of Type Strains, Phase IV (KMG-IV): sequencing the most valuable type-strain genomes for metagenomic binning, comparative biology and taxonomic classification.</title>
        <authorList>
            <person name="Goeker M."/>
        </authorList>
    </citation>
    <scope>NUCLEOTIDE SEQUENCE [LARGE SCALE GENOMIC DNA]</scope>
    <source>
        <strain evidence="6 7">DSM 24906</strain>
    </source>
</reference>
<keyword evidence="7" id="KW-1185">Reference proteome</keyword>
<keyword evidence="3" id="KW-0808">Transferase</keyword>
<evidence type="ECO:0000256" key="3">
    <source>
        <dbReference type="ARBA" id="ARBA00022679"/>
    </source>
</evidence>
<keyword evidence="4 5" id="KW-0663">Pyridoxal phosphate</keyword>
<dbReference type="PROSITE" id="PS00600">
    <property type="entry name" value="AA_TRANSFER_CLASS_3"/>
    <property type="match status" value="1"/>
</dbReference>
<dbReference type="GO" id="GO:0030170">
    <property type="term" value="F:pyridoxal phosphate binding"/>
    <property type="evidence" value="ECO:0007669"/>
    <property type="project" value="InterPro"/>
</dbReference>
<dbReference type="InterPro" id="IPR049704">
    <property type="entry name" value="Aminotrans_3_PPA_site"/>
</dbReference>
<dbReference type="SUPFAM" id="SSF53383">
    <property type="entry name" value="PLP-dependent transferases"/>
    <property type="match status" value="1"/>
</dbReference>
<dbReference type="GO" id="GO:0042802">
    <property type="term" value="F:identical protein binding"/>
    <property type="evidence" value="ECO:0007669"/>
    <property type="project" value="TreeGrafter"/>
</dbReference>
<dbReference type="Proteomes" id="UP000245921">
    <property type="component" value="Unassembled WGS sequence"/>
</dbReference>
<dbReference type="GO" id="GO:0008483">
    <property type="term" value="F:transaminase activity"/>
    <property type="evidence" value="ECO:0007669"/>
    <property type="project" value="UniProtKB-KW"/>
</dbReference>
<dbReference type="InterPro" id="IPR050103">
    <property type="entry name" value="Class-III_PLP-dep_AT"/>
</dbReference>
<evidence type="ECO:0000256" key="4">
    <source>
        <dbReference type="ARBA" id="ARBA00022898"/>
    </source>
</evidence>